<keyword evidence="5 7" id="KW-0456">Lyase</keyword>
<evidence type="ECO:0000256" key="6">
    <source>
        <dbReference type="ARBA" id="ARBA00023316"/>
    </source>
</evidence>
<evidence type="ECO:0000256" key="1">
    <source>
        <dbReference type="ARBA" id="ARBA00022475"/>
    </source>
</evidence>
<comment type="catalytic activity">
    <reaction evidence="7">
        <text>a peptidoglycan chain = a peptidoglycan chain with N-acetyl-1,6-anhydromuramyl-[peptide] at the reducing end + a peptidoglycan chain with N-acetylglucosamine at the non-reducing end.</text>
        <dbReference type="EC" id="4.2.2.29"/>
    </reaction>
</comment>
<evidence type="ECO:0000256" key="7">
    <source>
        <dbReference type="HAMAP-Rule" id="MF_02065"/>
    </source>
</evidence>
<evidence type="ECO:0000313" key="9">
    <source>
        <dbReference type="Proteomes" id="UP001139534"/>
    </source>
</evidence>
<dbReference type="Gene3D" id="3.30.160.60">
    <property type="entry name" value="Classic Zinc Finger"/>
    <property type="match status" value="1"/>
</dbReference>
<accession>A0A9X1Y2P6</accession>
<dbReference type="PANTHER" id="PTHR30518:SF2">
    <property type="entry name" value="ENDOLYTIC MUREIN TRANSGLYCOSYLASE"/>
    <property type="match status" value="1"/>
</dbReference>
<keyword evidence="9" id="KW-1185">Reference proteome</keyword>
<sequence length="351" mass="39072">MRKALKWLTVLLLLVIIGVGAAGIYVYTGMQPVEAKEQTVKLTIEPGTGTSGIAELLENQGLIKNSFLFVSYLKWKSEGSRFQAGVYEMKPGVTYDEIIAKLNSGDVIKAEMIRFTIPEGFTVKQMADKLAEEGLADKEVFLQLAKNAAELNDELLSQIPADEQLTYRLEGYLFPETYELKKGSNERDIITRMLQETGVRLGGIPDFAQKLQARGLTLGELMTVASLVEREVVVDTERPMVAGVIYNRLKDGMKLEIDATVQYVLDKPKERLLNSDLRSVDSPYNTYLYEGLPPGPIAAPSLKSIEAALTPKDSEYLFYVTKKDGSGEHLFAKTYKEHLKNIETSKAMANK</sequence>
<dbReference type="NCBIfam" id="TIGR00247">
    <property type="entry name" value="endolytic transglycosylase MltG"/>
    <property type="match status" value="1"/>
</dbReference>
<protein>
    <recommendedName>
        <fullName evidence="7">Endolytic murein transglycosylase</fullName>
        <ecNumber evidence="7">4.2.2.29</ecNumber>
    </recommendedName>
    <alternativeName>
        <fullName evidence="7">Peptidoglycan lytic transglycosylase</fullName>
    </alternativeName>
    <alternativeName>
        <fullName evidence="7">Peptidoglycan polymerization terminase</fullName>
    </alternativeName>
</protein>
<comment type="similarity">
    <text evidence="7">Belongs to the transglycosylase MltG family.</text>
</comment>
<dbReference type="Proteomes" id="UP001139534">
    <property type="component" value="Unassembled WGS sequence"/>
</dbReference>
<comment type="caution">
    <text evidence="8">The sequence shown here is derived from an EMBL/GenBank/DDBJ whole genome shotgun (WGS) entry which is preliminary data.</text>
</comment>
<proteinExistence type="inferred from homology"/>
<dbReference type="GO" id="GO:0008932">
    <property type="term" value="F:lytic endotransglycosylase activity"/>
    <property type="evidence" value="ECO:0007669"/>
    <property type="project" value="UniProtKB-UniRule"/>
</dbReference>
<dbReference type="EC" id="4.2.2.29" evidence="7"/>
<evidence type="ECO:0000256" key="4">
    <source>
        <dbReference type="ARBA" id="ARBA00023136"/>
    </source>
</evidence>
<dbReference type="AlphaFoldDB" id="A0A9X1Y2P6"/>
<dbReference type="GO" id="GO:0005886">
    <property type="term" value="C:plasma membrane"/>
    <property type="evidence" value="ECO:0007669"/>
    <property type="project" value="UniProtKB-UniRule"/>
</dbReference>
<dbReference type="Pfam" id="PF02618">
    <property type="entry name" value="YceG"/>
    <property type="match status" value="1"/>
</dbReference>
<dbReference type="EMBL" id="JALPRK010000014">
    <property type="protein sequence ID" value="MCK8488561.1"/>
    <property type="molecule type" value="Genomic_DNA"/>
</dbReference>
<keyword evidence="4 7" id="KW-0472">Membrane</keyword>
<keyword evidence="6 7" id="KW-0961">Cell wall biogenesis/degradation</keyword>
<dbReference type="PANTHER" id="PTHR30518">
    <property type="entry name" value="ENDOLYTIC MUREIN TRANSGLYCOSYLASE"/>
    <property type="match status" value="1"/>
</dbReference>
<keyword evidence="1 7" id="KW-1003">Cell membrane</keyword>
<dbReference type="GO" id="GO:0071555">
    <property type="term" value="P:cell wall organization"/>
    <property type="evidence" value="ECO:0007669"/>
    <property type="project" value="UniProtKB-KW"/>
</dbReference>
<reference evidence="8" key="1">
    <citation type="submission" date="2022-04" db="EMBL/GenBank/DDBJ databases">
        <authorList>
            <person name="Seo M.-J."/>
        </authorList>
    </citation>
    <scope>NUCLEOTIDE SEQUENCE</scope>
    <source>
        <strain evidence="8">MBLB2552</strain>
    </source>
</reference>
<dbReference type="HAMAP" id="MF_02065">
    <property type="entry name" value="MltG"/>
    <property type="match status" value="1"/>
</dbReference>
<evidence type="ECO:0000256" key="3">
    <source>
        <dbReference type="ARBA" id="ARBA00022989"/>
    </source>
</evidence>
<organism evidence="8 9">
    <name type="scientific">Paenibacillus mellifer</name>
    <dbReference type="NCBI Taxonomy" id="2937794"/>
    <lineage>
        <taxon>Bacteria</taxon>
        <taxon>Bacillati</taxon>
        <taxon>Bacillota</taxon>
        <taxon>Bacilli</taxon>
        <taxon>Bacillales</taxon>
        <taxon>Paenibacillaceae</taxon>
        <taxon>Paenibacillus</taxon>
    </lineage>
</organism>
<evidence type="ECO:0000256" key="2">
    <source>
        <dbReference type="ARBA" id="ARBA00022692"/>
    </source>
</evidence>
<comment type="function">
    <text evidence="7">Functions as a peptidoglycan terminase that cleaves nascent peptidoglycan strands endolytically to terminate their elongation.</text>
</comment>
<name>A0A9X1Y2P6_9BACL</name>
<dbReference type="GO" id="GO:0009252">
    <property type="term" value="P:peptidoglycan biosynthetic process"/>
    <property type="evidence" value="ECO:0007669"/>
    <property type="project" value="UniProtKB-UniRule"/>
</dbReference>
<keyword evidence="2 7" id="KW-0812">Transmembrane</keyword>
<keyword evidence="3 7" id="KW-1133">Transmembrane helix</keyword>
<evidence type="ECO:0000256" key="5">
    <source>
        <dbReference type="ARBA" id="ARBA00023239"/>
    </source>
</evidence>
<feature type="site" description="Important for catalytic activity" evidence="7">
    <location>
        <position position="231"/>
    </location>
</feature>
<dbReference type="Gene3D" id="3.30.1490.480">
    <property type="entry name" value="Endolytic murein transglycosylase"/>
    <property type="match status" value="2"/>
</dbReference>
<dbReference type="CDD" id="cd08010">
    <property type="entry name" value="MltG_like"/>
    <property type="match status" value="1"/>
</dbReference>
<dbReference type="RefSeq" id="WP_248552635.1">
    <property type="nucleotide sequence ID" value="NZ_JALPRK010000014.1"/>
</dbReference>
<gene>
    <name evidence="7 8" type="primary">mltG</name>
    <name evidence="8" type="ORF">M0651_15405</name>
</gene>
<dbReference type="InterPro" id="IPR003770">
    <property type="entry name" value="MLTG-like"/>
</dbReference>
<evidence type="ECO:0000313" key="8">
    <source>
        <dbReference type="EMBL" id="MCK8488561.1"/>
    </source>
</evidence>